<sequence length="115" mass="12670">MPAERSTRTGGSGPTVDDRPSRDEVQRRINSLYDRAETATGNYNATRKMSGAPRQRVEPRPSASRPSDPAQDAVTRQLFDRARAQLGPTVPAALPPRRTPARPAAARPERSERRP</sequence>
<feature type="compositionally biased region" description="Low complexity" evidence="1">
    <location>
        <begin position="60"/>
        <end position="73"/>
    </location>
</feature>
<evidence type="ECO:0000313" key="3">
    <source>
        <dbReference type="Proteomes" id="UP001187346"/>
    </source>
</evidence>
<proteinExistence type="predicted"/>
<comment type="caution">
    <text evidence="2">The sequence shown here is derived from an EMBL/GenBank/DDBJ whole genome shotgun (WGS) entry which is preliminary data.</text>
</comment>
<reference evidence="2 3" key="1">
    <citation type="submission" date="2023-10" db="EMBL/GenBank/DDBJ databases">
        <title>Characterization of rhizosphere-enriched actinobacteria from wheat plants lab-grown on chernevaya soil.</title>
        <authorList>
            <person name="Tikhonova E.N."/>
            <person name="Konopkin A."/>
            <person name="Kravchenko I.K."/>
        </authorList>
    </citation>
    <scope>NUCLEOTIDE SEQUENCE [LARGE SCALE GENOMIC DNA]</scope>
    <source>
        <strain evidence="2 3">RR29</strain>
    </source>
</reference>
<gene>
    <name evidence="2" type="ORF">R5A26_48965</name>
</gene>
<dbReference type="Proteomes" id="UP001187346">
    <property type="component" value="Unassembled WGS sequence"/>
</dbReference>
<keyword evidence="3" id="KW-1185">Reference proteome</keyword>
<evidence type="ECO:0000256" key="1">
    <source>
        <dbReference type="SAM" id="MobiDB-lite"/>
    </source>
</evidence>
<feature type="region of interest" description="Disordered" evidence="1">
    <location>
        <begin position="1"/>
        <end position="115"/>
    </location>
</feature>
<evidence type="ECO:0000313" key="2">
    <source>
        <dbReference type="EMBL" id="MDV7223874.1"/>
    </source>
</evidence>
<accession>A0ABU4FTC8</accession>
<organism evidence="2 3">
    <name type="scientific">Streptomyces prunicolor</name>
    <dbReference type="NCBI Taxonomy" id="67348"/>
    <lineage>
        <taxon>Bacteria</taxon>
        <taxon>Bacillati</taxon>
        <taxon>Actinomycetota</taxon>
        <taxon>Actinomycetes</taxon>
        <taxon>Kitasatosporales</taxon>
        <taxon>Streptomycetaceae</taxon>
        <taxon>Streptomyces</taxon>
    </lineage>
</organism>
<feature type="non-terminal residue" evidence="2">
    <location>
        <position position="115"/>
    </location>
</feature>
<protein>
    <submittedName>
        <fullName evidence="2">Peptidoglycan endopeptidase</fullName>
    </submittedName>
</protein>
<name>A0ABU4FTC8_9ACTN</name>
<dbReference type="EMBL" id="JAWMAJ010000386">
    <property type="protein sequence ID" value="MDV7223874.1"/>
    <property type="molecule type" value="Genomic_DNA"/>
</dbReference>
<feature type="compositionally biased region" description="Basic and acidic residues" evidence="1">
    <location>
        <begin position="16"/>
        <end position="27"/>
    </location>
</feature>